<accession>A0A0E0F064</accession>
<dbReference type="Gramene" id="OMERI10G12920.1">
    <property type="protein sequence ID" value="OMERI10G12920.1"/>
    <property type="gene ID" value="OMERI10G12920"/>
</dbReference>
<proteinExistence type="predicted"/>
<name>A0A0E0F064_9ORYZ</name>
<dbReference type="AlphaFoldDB" id="A0A0E0F064"/>
<evidence type="ECO:0000313" key="2">
    <source>
        <dbReference type="EnsemblPlants" id="OMERI10G12920.1"/>
    </source>
</evidence>
<dbReference type="Proteomes" id="UP000008021">
    <property type="component" value="Chromosome 10"/>
</dbReference>
<evidence type="ECO:0000256" key="1">
    <source>
        <dbReference type="SAM" id="MobiDB-lite"/>
    </source>
</evidence>
<feature type="compositionally biased region" description="Basic residues" evidence="1">
    <location>
        <begin position="24"/>
        <end position="37"/>
    </location>
</feature>
<protein>
    <submittedName>
        <fullName evidence="2">Uncharacterized protein</fullName>
    </submittedName>
</protein>
<sequence length="75" mass="8362">MKVAQENGVIVRVGSKSNRSPAQKNKKRALQHKRSGQTRHPGVMCSQGKRYFGGGDIGYLNAVLWSHLGPWPFKE</sequence>
<reference evidence="2" key="1">
    <citation type="submission" date="2015-04" db="UniProtKB">
        <authorList>
            <consortium name="EnsemblPlants"/>
        </authorList>
    </citation>
    <scope>IDENTIFICATION</scope>
</reference>
<feature type="region of interest" description="Disordered" evidence="1">
    <location>
        <begin position="1"/>
        <end position="44"/>
    </location>
</feature>
<keyword evidence="3" id="KW-1185">Reference proteome</keyword>
<organism evidence="2">
    <name type="scientific">Oryza meridionalis</name>
    <dbReference type="NCBI Taxonomy" id="40149"/>
    <lineage>
        <taxon>Eukaryota</taxon>
        <taxon>Viridiplantae</taxon>
        <taxon>Streptophyta</taxon>
        <taxon>Embryophyta</taxon>
        <taxon>Tracheophyta</taxon>
        <taxon>Spermatophyta</taxon>
        <taxon>Magnoliopsida</taxon>
        <taxon>Liliopsida</taxon>
        <taxon>Poales</taxon>
        <taxon>Poaceae</taxon>
        <taxon>BOP clade</taxon>
        <taxon>Oryzoideae</taxon>
        <taxon>Oryzeae</taxon>
        <taxon>Oryzinae</taxon>
        <taxon>Oryza</taxon>
    </lineage>
</organism>
<reference evidence="2" key="2">
    <citation type="submission" date="2018-05" db="EMBL/GenBank/DDBJ databases">
        <title>OmerRS3 (Oryza meridionalis Reference Sequence Version 3).</title>
        <authorList>
            <person name="Zhang J."/>
            <person name="Kudrna D."/>
            <person name="Lee S."/>
            <person name="Talag J."/>
            <person name="Welchert J."/>
            <person name="Wing R.A."/>
        </authorList>
    </citation>
    <scope>NUCLEOTIDE SEQUENCE [LARGE SCALE GENOMIC DNA]</scope>
    <source>
        <strain evidence="2">cv. OR44</strain>
    </source>
</reference>
<dbReference type="HOGENOM" id="CLU_2675223_0_0_1"/>
<evidence type="ECO:0000313" key="3">
    <source>
        <dbReference type="Proteomes" id="UP000008021"/>
    </source>
</evidence>
<dbReference type="EnsemblPlants" id="OMERI10G12920.1">
    <property type="protein sequence ID" value="OMERI10G12920.1"/>
    <property type="gene ID" value="OMERI10G12920"/>
</dbReference>